<dbReference type="GO" id="GO:0032259">
    <property type="term" value="P:methylation"/>
    <property type="evidence" value="ECO:0007669"/>
    <property type="project" value="UniProtKB-KW"/>
</dbReference>
<dbReference type="GO" id="GO:0042826">
    <property type="term" value="F:histone deacetylase binding"/>
    <property type="evidence" value="ECO:0007669"/>
    <property type="project" value="TreeGrafter"/>
</dbReference>
<reference evidence="5" key="1">
    <citation type="submission" date="2022-11" db="UniProtKB">
        <authorList>
            <consortium name="WormBaseParasite"/>
        </authorList>
    </citation>
    <scope>IDENTIFICATION</scope>
</reference>
<sequence length="218" mass="24659">MVRYSFEHAGMSICYGLDRALGLFLDVNTPKWPEHDDNASKEYNEVVKRIEGGETEGKMSPFGIGIKVTLHAMVEFMQRYKVPEHHILEFAEATDPEKLEAEYRRVLPLMKATMAFIGDAEGLRQTGNQQFQKGSYGKAIESYTQSFLAETDDEKKAVVLSNRAQAYLNLEIYDYALEDADRALMSREAIAELQNLLERNPADSNTYSALMQQAITVS</sequence>
<protein>
    <submittedName>
        <fullName evidence="5">Tetratricopeptide repeat protein</fullName>
    </submittedName>
</protein>
<evidence type="ECO:0000313" key="4">
    <source>
        <dbReference type="Proteomes" id="UP000887574"/>
    </source>
</evidence>
<dbReference type="Proteomes" id="UP000887574">
    <property type="component" value="Unplaced"/>
</dbReference>
<accession>A0A915DBI2</accession>
<dbReference type="InterPro" id="IPR011990">
    <property type="entry name" value="TPR-like_helical_dom_sf"/>
</dbReference>
<dbReference type="AlphaFoldDB" id="A0A915DBI2"/>
<keyword evidence="1" id="KW-0489">Methyltransferase</keyword>
<dbReference type="InterPro" id="IPR019734">
    <property type="entry name" value="TPR_rpt"/>
</dbReference>
<proteinExistence type="predicted"/>
<keyword evidence="2" id="KW-0808">Transferase</keyword>
<evidence type="ECO:0000313" key="5">
    <source>
        <dbReference type="WBParaSite" id="jg17490"/>
    </source>
</evidence>
<dbReference type="PANTHER" id="PTHR46165">
    <property type="entry name" value="SET AND MYND DOMAIN-CONTAINING PROTEIN 4"/>
    <property type="match status" value="1"/>
</dbReference>
<dbReference type="PANTHER" id="PTHR46165:SF2">
    <property type="entry name" value="SET AND MYND DOMAIN-CONTAINING PROTEIN 4"/>
    <property type="match status" value="1"/>
</dbReference>
<dbReference type="InterPro" id="IPR052097">
    <property type="entry name" value="SET-MYND_domain_protein"/>
</dbReference>
<name>A0A915DBI2_9BILA</name>
<dbReference type="GO" id="GO:0008168">
    <property type="term" value="F:methyltransferase activity"/>
    <property type="evidence" value="ECO:0007669"/>
    <property type="project" value="UniProtKB-KW"/>
</dbReference>
<evidence type="ECO:0000256" key="3">
    <source>
        <dbReference type="ARBA" id="ARBA00022691"/>
    </source>
</evidence>
<dbReference type="WBParaSite" id="jg17490">
    <property type="protein sequence ID" value="jg17490"/>
    <property type="gene ID" value="jg17490"/>
</dbReference>
<dbReference type="GO" id="GO:0005737">
    <property type="term" value="C:cytoplasm"/>
    <property type="evidence" value="ECO:0007669"/>
    <property type="project" value="TreeGrafter"/>
</dbReference>
<keyword evidence="3" id="KW-0949">S-adenosyl-L-methionine</keyword>
<keyword evidence="4" id="KW-1185">Reference proteome</keyword>
<dbReference type="GO" id="GO:0005634">
    <property type="term" value="C:nucleus"/>
    <property type="evidence" value="ECO:0007669"/>
    <property type="project" value="TreeGrafter"/>
</dbReference>
<dbReference type="SUPFAM" id="SSF48452">
    <property type="entry name" value="TPR-like"/>
    <property type="match status" value="1"/>
</dbReference>
<evidence type="ECO:0000256" key="2">
    <source>
        <dbReference type="ARBA" id="ARBA00022679"/>
    </source>
</evidence>
<organism evidence="4 5">
    <name type="scientific">Ditylenchus dipsaci</name>
    <dbReference type="NCBI Taxonomy" id="166011"/>
    <lineage>
        <taxon>Eukaryota</taxon>
        <taxon>Metazoa</taxon>
        <taxon>Ecdysozoa</taxon>
        <taxon>Nematoda</taxon>
        <taxon>Chromadorea</taxon>
        <taxon>Rhabditida</taxon>
        <taxon>Tylenchina</taxon>
        <taxon>Tylenchomorpha</taxon>
        <taxon>Sphaerularioidea</taxon>
        <taxon>Anguinidae</taxon>
        <taxon>Anguininae</taxon>
        <taxon>Ditylenchus</taxon>
    </lineage>
</organism>
<evidence type="ECO:0000256" key="1">
    <source>
        <dbReference type="ARBA" id="ARBA00022603"/>
    </source>
</evidence>
<dbReference type="SMART" id="SM00028">
    <property type="entry name" value="TPR"/>
    <property type="match status" value="2"/>
</dbReference>
<dbReference type="Gene3D" id="1.25.40.10">
    <property type="entry name" value="Tetratricopeptide repeat domain"/>
    <property type="match status" value="1"/>
</dbReference>